<name>A0ABS2JEG7_9ACTN</name>
<dbReference type="PANTHER" id="PTHR43788:SF8">
    <property type="entry name" value="DNA-BINDING PROTEIN SMUBP-2"/>
    <property type="match status" value="1"/>
</dbReference>
<evidence type="ECO:0000259" key="8">
    <source>
        <dbReference type="Pfam" id="PF13086"/>
    </source>
</evidence>
<evidence type="ECO:0000256" key="6">
    <source>
        <dbReference type="SAM" id="Coils"/>
    </source>
</evidence>
<keyword evidence="4" id="KW-0347">Helicase</keyword>
<feature type="domain" description="DNA2/NAM7 helicase-like C-terminal" evidence="9">
    <location>
        <begin position="537"/>
        <end position="717"/>
    </location>
</feature>
<dbReference type="InterPro" id="IPR050534">
    <property type="entry name" value="Coronavir_polyprotein_1ab"/>
</dbReference>
<dbReference type="InterPro" id="IPR047187">
    <property type="entry name" value="SF1_C_Upf1"/>
</dbReference>
<evidence type="ECO:0000256" key="7">
    <source>
        <dbReference type="SAM" id="MobiDB-lite"/>
    </source>
</evidence>
<dbReference type="Pfam" id="PF13087">
    <property type="entry name" value="AAA_12"/>
    <property type="match status" value="1"/>
</dbReference>
<feature type="coiled-coil region" evidence="6">
    <location>
        <begin position="386"/>
        <end position="438"/>
    </location>
</feature>
<feature type="compositionally biased region" description="Basic and acidic residues" evidence="7">
    <location>
        <begin position="942"/>
        <end position="955"/>
    </location>
</feature>
<evidence type="ECO:0000256" key="2">
    <source>
        <dbReference type="ARBA" id="ARBA00022741"/>
    </source>
</evidence>
<protein>
    <submittedName>
        <fullName evidence="10">AAA family ATPase</fullName>
    </submittedName>
</protein>
<dbReference type="InterPro" id="IPR041677">
    <property type="entry name" value="DNA2/NAM7_AAA_11"/>
</dbReference>
<dbReference type="Proteomes" id="UP000809587">
    <property type="component" value="Unassembled WGS sequence"/>
</dbReference>
<dbReference type="EMBL" id="JAFEUO010000005">
    <property type="protein sequence ID" value="MBM7084581.1"/>
    <property type="molecule type" value="Genomic_DNA"/>
</dbReference>
<accession>A0ABS2JEG7</accession>
<reference evidence="10 11" key="1">
    <citation type="submission" date="2021-02" db="EMBL/GenBank/DDBJ databases">
        <authorList>
            <person name="Lee D.-H."/>
        </authorList>
    </citation>
    <scope>NUCLEOTIDE SEQUENCE [LARGE SCALE GENOMIC DNA]</scope>
    <source>
        <strain evidence="10 11">MMS20-R2-29</strain>
    </source>
</reference>
<dbReference type="Gene3D" id="3.40.50.300">
    <property type="entry name" value="P-loop containing nucleotide triphosphate hydrolases"/>
    <property type="match status" value="2"/>
</dbReference>
<comment type="caution">
    <text evidence="10">The sequence shown here is derived from an EMBL/GenBank/DDBJ whole genome shotgun (WGS) entry which is preliminary data.</text>
</comment>
<keyword evidence="5" id="KW-0067">ATP-binding</keyword>
<dbReference type="RefSeq" id="WP_204959712.1">
    <property type="nucleotide sequence ID" value="NZ_JAFEUO010000005.1"/>
</dbReference>
<feature type="domain" description="DNA2/NAM7 helicase helicase" evidence="8">
    <location>
        <begin position="268"/>
        <end position="504"/>
    </location>
</feature>
<feature type="region of interest" description="Disordered" evidence="7">
    <location>
        <begin position="927"/>
        <end position="955"/>
    </location>
</feature>
<dbReference type="Pfam" id="PF13086">
    <property type="entry name" value="AAA_11"/>
    <property type="match status" value="1"/>
</dbReference>
<evidence type="ECO:0000256" key="5">
    <source>
        <dbReference type="ARBA" id="ARBA00022840"/>
    </source>
</evidence>
<keyword evidence="11" id="KW-1185">Reference proteome</keyword>
<dbReference type="InterPro" id="IPR041679">
    <property type="entry name" value="DNA2/NAM7-like_C"/>
</dbReference>
<evidence type="ECO:0000256" key="1">
    <source>
        <dbReference type="ARBA" id="ARBA00007913"/>
    </source>
</evidence>
<dbReference type="PANTHER" id="PTHR43788">
    <property type="entry name" value="DNA2/NAM7 HELICASE FAMILY MEMBER"/>
    <property type="match status" value="1"/>
</dbReference>
<evidence type="ECO:0000313" key="10">
    <source>
        <dbReference type="EMBL" id="MBM7084581.1"/>
    </source>
</evidence>
<sequence length="955" mass="102867">MAIGMERKVIKVVQQALSQGPMPQEDLLTALRQAGLRTDSTGLFIVCATHGLADLQDDVWVPRGWASPVTGRAEATPRRRPPRPPAAQRAAAEVRQLASSIGISMDEPTPPAGPVPADWPQIAAQAGRALQEELRAVTDRRTLQDVPVSGGSVVAESAAQRLMRFEAEGDLGVSEGTQATLVVEGTPIDVEVVSVFGNVVTLSVPPGAILPEEAVLRCDLSWLLSFQSKRLRELANGGPGFHAEAAAALLTAGRAAAPDDLPAVAVDHLNAGQRYAVQLALTPGVTWLWGPPGTGKTTTIGTLVAELCIRGLRVLLTAPTNAAVDVAVQAVLKQIPELAGGGLVRLGQPSDTSLIGRADGHVLIDEIAAKRGEVLARMRVREGQRTRDLRQRLNALQRRHASLTEEEQDERLTLEWDLAEATATVRELDESLHHVRRQVCREAEVVAATSHQVVLKTLRELTFDVVILDEASMTTTALAMLVAGAGSGHTVVAGDFRQLPPVVVADTPAAQDWLRKSPFEKAGVDVVVGEGPSRCRLAALTEQYRMRQDINHVVSEAFYPESPLVTAPTVPARPRRSRAEWAAGELVLLDTSRLGARTARKQGMFSRYNLMHAQLVAGLVAVPDADVSSLGVISPFAAQASLLQSLLPESERGDWAASTVHRFQGGERDVVVYDSVDTGFGVRPLHRWFTEGEPGGDGARLLNVAASRARDHLVVVAALDQLHRHRTTRDAVWRFFTKLLERGRIVTPDAALHHGSVTRRITGDVTGPLGDDLAKATSVEMWLPRAPLVRLHPLIPALKMIAEQDVDTEPVTVWVEPDPDGYLSAEAMEARRGGVNIRPCTPILESGAVIDDVVWTSTGSLLGPEPGVVLRTRHAAFADAVRRAQRRRPGVAPGSGQLGDDCGRCARTLVRFEVGRRGLPTVGYRCPRCDSSSRSGHRPRPGLRDGLDLALDRHR</sequence>
<gene>
    <name evidence="10" type="ORF">JQN84_18880</name>
</gene>
<organism evidence="10 11">
    <name type="scientific">Micromonospora humidisoli</name>
    <dbReference type="NCBI Taxonomy" id="2807622"/>
    <lineage>
        <taxon>Bacteria</taxon>
        <taxon>Bacillati</taxon>
        <taxon>Actinomycetota</taxon>
        <taxon>Actinomycetes</taxon>
        <taxon>Micromonosporales</taxon>
        <taxon>Micromonosporaceae</taxon>
        <taxon>Micromonospora</taxon>
    </lineage>
</organism>
<keyword evidence="3" id="KW-0378">Hydrolase</keyword>
<keyword evidence="6" id="KW-0175">Coiled coil</keyword>
<proteinExistence type="inferred from homology"/>
<evidence type="ECO:0000256" key="3">
    <source>
        <dbReference type="ARBA" id="ARBA00022801"/>
    </source>
</evidence>
<evidence type="ECO:0000256" key="4">
    <source>
        <dbReference type="ARBA" id="ARBA00022806"/>
    </source>
</evidence>
<keyword evidence="2" id="KW-0547">Nucleotide-binding</keyword>
<dbReference type="InterPro" id="IPR027417">
    <property type="entry name" value="P-loop_NTPase"/>
</dbReference>
<comment type="similarity">
    <text evidence="1">Belongs to the DNA2/NAM7 helicase family.</text>
</comment>
<evidence type="ECO:0000259" key="9">
    <source>
        <dbReference type="Pfam" id="PF13087"/>
    </source>
</evidence>
<dbReference type="SUPFAM" id="SSF52540">
    <property type="entry name" value="P-loop containing nucleoside triphosphate hydrolases"/>
    <property type="match status" value="1"/>
</dbReference>
<dbReference type="CDD" id="cd18808">
    <property type="entry name" value="SF1_C_Upf1"/>
    <property type="match status" value="1"/>
</dbReference>
<evidence type="ECO:0000313" key="11">
    <source>
        <dbReference type="Proteomes" id="UP000809587"/>
    </source>
</evidence>